<organism evidence="2">
    <name type="scientific">hydrothermal vent metagenome</name>
    <dbReference type="NCBI Taxonomy" id="652676"/>
    <lineage>
        <taxon>unclassified sequences</taxon>
        <taxon>metagenomes</taxon>
        <taxon>ecological metagenomes</taxon>
    </lineage>
</organism>
<name>A0A3B0VES5_9ZZZZ</name>
<evidence type="ECO:0000256" key="1">
    <source>
        <dbReference type="ARBA" id="ARBA00022729"/>
    </source>
</evidence>
<keyword evidence="1" id="KW-0732">Signal</keyword>
<sequence length="566" mass="63650">MSNSSKFDLWQSKIQQLTRIALIISVIFFCISCTEKEPDHSNHPTKNKSLFTVSQLDGYINKPDKPFQHYQKFTPEFKIYETLGSGVAVIDIDNDGRHEIFFAQFDKNHTTSVLYKIENDKYIDITQQAGLSNLTAIMGAATADINNDGWEDILIYGYKQLHLMLNIEGKFTKFTLPILPENSFYTSATFFNANNDSYLDLWLSRYVDMDTGKQTICKGGDGLPHYCAPSALPFQPDILLFNTQGTAFIPAPKNIIDIAAAPALGVVAADFNNDNMQDIYVANDGQYNYLFTQQSNGSFIEQAQVKSVASNLAGLKEASMGIAIGDYDNNGLIDLFLTHVEQETNTLYNNESEWFFDVTNRIGPGSGSRALTGFGTGFYDLNGDNWLDLFVVNGRIQPKPYQPREDLTEQFQEIPLLYLNQQGVFDRIENISNAKTHAVGRGLAFVDLDNDGDVDMLSSNNNQQPLIFMNNLNPDQWYGLIIKCFNRVDFGARITYGINNSTTKQTFYRHIHTDGSYASASDSRVILYLNANDVLESIQIQYSNQTIKHITPPLAANQYTTFNCIE</sequence>
<gene>
    <name evidence="2" type="ORF">MNBD_GAMMA01-2249</name>
</gene>
<protein>
    <recommendedName>
        <fullName evidence="3">ASPIC/UnbV domain-containing protein</fullName>
    </recommendedName>
</protein>
<dbReference type="InterPro" id="IPR027039">
    <property type="entry name" value="Crtac1"/>
</dbReference>
<dbReference type="Gene3D" id="2.130.10.130">
    <property type="entry name" value="Integrin alpha, N-terminal"/>
    <property type="match status" value="2"/>
</dbReference>
<dbReference type="PANTHER" id="PTHR16026:SF0">
    <property type="entry name" value="CARTILAGE ACIDIC PROTEIN 1"/>
    <property type="match status" value="1"/>
</dbReference>
<dbReference type="EMBL" id="UOEW01000343">
    <property type="protein sequence ID" value="VAW42108.1"/>
    <property type="molecule type" value="Genomic_DNA"/>
</dbReference>
<dbReference type="InterPro" id="IPR013517">
    <property type="entry name" value="FG-GAP"/>
</dbReference>
<reference evidence="2" key="1">
    <citation type="submission" date="2018-06" db="EMBL/GenBank/DDBJ databases">
        <authorList>
            <person name="Zhirakovskaya E."/>
        </authorList>
    </citation>
    <scope>NUCLEOTIDE SEQUENCE</scope>
</reference>
<evidence type="ECO:0000313" key="2">
    <source>
        <dbReference type="EMBL" id="VAW42108.1"/>
    </source>
</evidence>
<accession>A0A3B0VES5</accession>
<proteinExistence type="predicted"/>
<dbReference type="PANTHER" id="PTHR16026">
    <property type="entry name" value="CARTILAGE ACIDIC PROTEIN 1"/>
    <property type="match status" value="1"/>
</dbReference>
<evidence type="ECO:0008006" key="3">
    <source>
        <dbReference type="Google" id="ProtNLM"/>
    </source>
</evidence>
<dbReference type="AlphaFoldDB" id="A0A3B0VES5"/>
<dbReference type="SUPFAM" id="SSF69318">
    <property type="entry name" value="Integrin alpha N-terminal domain"/>
    <property type="match status" value="1"/>
</dbReference>
<dbReference type="InterPro" id="IPR028994">
    <property type="entry name" value="Integrin_alpha_N"/>
</dbReference>
<dbReference type="Pfam" id="PF13517">
    <property type="entry name" value="FG-GAP_3"/>
    <property type="match status" value="2"/>
</dbReference>